<proteinExistence type="predicted"/>
<comment type="caution">
    <text evidence="1">The sequence shown here is derived from an EMBL/GenBank/DDBJ whole genome shotgun (WGS) entry which is preliminary data.</text>
</comment>
<gene>
    <name evidence="1" type="ORF">K3G42_003635</name>
</gene>
<reference evidence="1" key="1">
    <citation type="submission" date="2021-08" db="EMBL/GenBank/DDBJ databases">
        <title>The first chromosome-level gecko genome reveals the dynamic sex chromosomes of Neotropical dwarf geckos (Sphaerodactylidae: Sphaerodactylus).</title>
        <authorList>
            <person name="Pinto B.J."/>
            <person name="Keating S.E."/>
            <person name="Gamble T."/>
        </authorList>
    </citation>
    <scope>NUCLEOTIDE SEQUENCE</scope>
    <source>
        <strain evidence="1">TG3544</strain>
    </source>
</reference>
<name>A0ACB8FTF8_9SAUR</name>
<accession>A0ACB8FTF8</accession>
<evidence type="ECO:0000313" key="1">
    <source>
        <dbReference type="EMBL" id="KAH8010405.1"/>
    </source>
</evidence>
<dbReference type="EMBL" id="CM037624">
    <property type="protein sequence ID" value="KAH8010405.1"/>
    <property type="molecule type" value="Genomic_DNA"/>
</dbReference>
<dbReference type="Proteomes" id="UP000827872">
    <property type="component" value="Linkage Group LG11"/>
</dbReference>
<evidence type="ECO:0000313" key="2">
    <source>
        <dbReference type="Proteomes" id="UP000827872"/>
    </source>
</evidence>
<sequence>MVIWAFSPPSGDCLVESCPVVLGGWEVVLLSCGGRVLYDKVGCKGGGEVTEGDFHPANQTLLSIGSFLCHYSIIPVHILCCFCSFKNQNLQMLICFKCTE</sequence>
<protein>
    <submittedName>
        <fullName evidence="1">Uncharacterized protein</fullName>
    </submittedName>
</protein>
<keyword evidence="2" id="KW-1185">Reference proteome</keyword>
<organism evidence="1 2">
    <name type="scientific">Sphaerodactylus townsendi</name>
    <dbReference type="NCBI Taxonomy" id="933632"/>
    <lineage>
        <taxon>Eukaryota</taxon>
        <taxon>Metazoa</taxon>
        <taxon>Chordata</taxon>
        <taxon>Craniata</taxon>
        <taxon>Vertebrata</taxon>
        <taxon>Euteleostomi</taxon>
        <taxon>Lepidosauria</taxon>
        <taxon>Squamata</taxon>
        <taxon>Bifurcata</taxon>
        <taxon>Gekkota</taxon>
        <taxon>Sphaerodactylidae</taxon>
        <taxon>Sphaerodactylus</taxon>
    </lineage>
</organism>